<dbReference type="STRING" id="126957.T1IRT8"/>
<dbReference type="PROSITE" id="PS50982">
    <property type="entry name" value="MBD"/>
    <property type="match status" value="1"/>
</dbReference>
<dbReference type="Gene3D" id="3.30.890.10">
    <property type="entry name" value="Methyl-cpg-binding Protein 2, Chain A"/>
    <property type="match status" value="1"/>
</dbReference>
<reference evidence="3" key="2">
    <citation type="submission" date="2015-02" db="UniProtKB">
        <authorList>
            <consortium name="EnsemblMetazoa"/>
        </authorList>
    </citation>
    <scope>IDENTIFICATION</scope>
</reference>
<dbReference type="GO" id="GO:0003677">
    <property type="term" value="F:DNA binding"/>
    <property type="evidence" value="ECO:0007669"/>
    <property type="project" value="InterPro"/>
</dbReference>
<feature type="region of interest" description="Disordered" evidence="1">
    <location>
        <begin position="34"/>
        <end position="76"/>
    </location>
</feature>
<feature type="compositionally biased region" description="Acidic residues" evidence="1">
    <location>
        <begin position="38"/>
        <end position="47"/>
    </location>
</feature>
<dbReference type="SUPFAM" id="SSF54171">
    <property type="entry name" value="DNA-binding domain"/>
    <property type="match status" value="1"/>
</dbReference>
<evidence type="ECO:0000313" key="3">
    <source>
        <dbReference type="EnsemblMetazoa" id="SMAR003787-PA"/>
    </source>
</evidence>
<dbReference type="Proteomes" id="UP000014500">
    <property type="component" value="Unassembled WGS sequence"/>
</dbReference>
<dbReference type="AlphaFoldDB" id="T1IRT8"/>
<dbReference type="PhylomeDB" id="T1IRT8"/>
<name>T1IRT8_STRMM</name>
<keyword evidence="4" id="KW-1185">Reference proteome</keyword>
<feature type="region of interest" description="Disordered" evidence="1">
    <location>
        <begin position="176"/>
        <end position="205"/>
    </location>
</feature>
<dbReference type="Pfam" id="PF01429">
    <property type="entry name" value="MBD"/>
    <property type="match status" value="1"/>
</dbReference>
<feature type="compositionally biased region" description="Polar residues" evidence="1">
    <location>
        <begin position="64"/>
        <end position="73"/>
    </location>
</feature>
<organism evidence="3 4">
    <name type="scientific">Strigamia maritima</name>
    <name type="common">European centipede</name>
    <name type="synonym">Geophilus maritimus</name>
    <dbReference type="NCBI Taxonomy" id="126957"/>
    <lineage>
        <taxon>Eukaryota</taxon>
        <taxon>Metazoa</taxon>
        <taxon>Ecdysozoa</taxon>
        <taxon>Arthropoda</taxon>
        <taxon>Myriapoda</taxon>
        <taxon>Chilopoda</taxon>
        <taxon>Pleurostigmophora</taxon>
        <taxon>Geophilomorpha</taxon>
        <taxon>Linotaeniidae</taxon>
        <taxon>Strigamia</taxon>
    </lineage>
</organism>
<dbReference type="eggNOG" id="KOG0017">
    <property type="taxonomic scope" value="Eukaryota"/>
</dbReference>
<feature type="domain" description="MBD" evidence="2">
    <location>
        <begin position="99"/>
        <end position="172"/>
    </location>
</feature>
<dbReference type="EnsemblMetazoa" id="SMAR003787-RA">
    <property type="protein sequence ID" value="SMAR003787-PA"/>
    <property type="gene ID" value="SMAR003787"/>
</dbReference>
<dbReference type="HOGENOM" id="CLU_026605_2_0_1"/>
<protein>
    <recommendedName>
        <fullName evidence="2">MBD domain-containing protein</fullName>
    </recommendedName>
</protein>
<evidence type="ECO:0000313" key="4">
    <source>
        <dbReference type="Proteomes" id="UP000014500"/>
    </source>
</evidence>
<proteinExistence type="predicted"/>
<evidence type="ECO:0000256" key="1">
    <source>
        <dbReference type="SAM" id="MobiDB-lite"/>
    </source>
</evidence>
<reference evidence="4" key="1">
    <citation type="submission" date="2011-05" db="EMBL/GenBank/DDBJ databases">
        <authorList>
            <person name="Richards S.R."/>
            <person name="Qu J."/>
            <person name="Jiang H."/>
            <person name="Jhangiani S.N."/>
            <person name="Agravi P."/>
            <person name="Goodspeed R."/>
            <person name="Gross S."/>
            <person name="Mandapat C."/>
            <person name="Jackson L."/>
            <person name="Mathew T."/>
            <person name="Pu L."/>
            <person name="Thornton R."/>
            <person name="Saada N."/>
            <person name="Wilczek-Boney K.B."/>
            <person name="Lee S."/>
            <person name="Kovar C."/>
            <person name="Wu Y."/>
            <person name="Scherer S.E."/>
            <person name="Worley K.C."/>
            <person name="Muzny D.M."/>
            <person name="Gibbs R."/>
        </authorList>
    </citation>
    <scope>NUCLEOTIDE SEQUENCE</scope>
    <source>
        <strain evidence="4">Brora</strain>
    </source>
</reference>
<dbReference type="InterPro" id="IPR016177">
    <property type="entry name" value="DNA-bd_dom_sf"/>
</dbReference>
<dbReference type="EMBL" id="JH431386">
    <property type="status" value="NOT_ANNOTATED_CDS"/>
    <property type="molecule type" value="Genomic_DNA"/>
</dbReference>
<evidence type="ECO:0000259" key="2">
    <source>
        <dbReference type="PROSITE" id="PS50982"/>
    </source>
</evidence>
<dbReference type="InterPro" id="IPR001739">
    <property type="entry name" value="Methyl_CpG_DNA-bd"/>
</dbReference>
<sequence length="285" mass="31740">MSRPGILSVIPGLSEVVLTGLGWKIDPTNETHYFDPNELSEDSEDDSSSPALCRASIPPPAASLATQEPPNVTTRKKHIQPNQLVRIASPVLIPPLKPKSKVERAPVPGKTGWIKEQVQRQTGATTGQWDIYFYPPGQQVKLRSRPEVKEYYENELNEPYVASKYDWIPSQKPVETVVQEPSTEQTVTEPQSATGENESNDTSEDSYETYAVRVYLAKISEPNTYEEAMASPQKDEWVAAIDGRHCCWTEGHAKDVLDPTGSIFIEAGLVLRTYFRIDSAVFAAY</sequence>
<accession>T1IRT8</accession>
<feature type="compositionally biased region" description="Polar residues" evidence="1">
    <location>
        <begin position="179"/>
        <end position="197"/>
    </location>
</feature>